<evidence type="ECO:0000256" key="2">
    <source>
        <dbReference type="ARBA" id="ARBA00022679"/>
    </source>
</evidence>
<comment type="function">
    <text evidence="6">Catalyzes the initial step of the lipid cycle reactions in the biosynthesis of the cell wall peptidoglycan: transfers peptidoglycan precursor phospho-MurNAc-pentapeptide from UDP-MurNAc-pentapeptide onto the lipid carrier undecaprenyl phosphate, yielding undecaprenyl-pyrophosphoryl-MurNAc-pentapeptide, known as lipid I.</text>
</comment>
<feature type="transmembrane region" description="Helical" evidence="6">
    <location>
        <begin position="241"/>
        <end position="261"/>
    </location>
</feature>
<feature type="transmembrane region" description="Helical" evidence="6">
    <location>
        <begin position="320"/>
        <end position="338"/>
    </location>
</feature>
<evidence type="ECO:0000256" key="6">
    <source>
        <dbReference type="HAMAP-Rule" id="MF_00038"/>
    </source>
</evidence>
<dbReference type="GO" id="GO:0008360">
    <property type="term" value="P:regulation of cell shape"/>
    <property type="evidence" value="ECO:0007669"/>
    <property type="project" value="UniProtKB-KW"/>
</dbReference>
<dbReference type="InterPro" id="IPR003524">
    <property type="entry name" value="PNAcMuramoyl-5peptid_Trfase"/>
</dbReference>
<feature type="transmembrane region" description="Helical" evidence="6">
    <location>
        <begin position="14"/>
        <end position="37"/>
    </location>
</feature>
<keyword evidence="5 6" id="KW-0472">Membrane</keyword>
<comment type="subcellular location">
    <subcellularLocation>
        <location evidence="6">Cell membrane</location>
        <topology evidence="6">Multi-pass membrane protein</topology>
    </subcellularLocation>
    <subcellularLocation>
        <location evidence="1">Membrane</location>
        <topology evidence="1">Multi-pass membrane protein</topology>
    </subcellularLocation>
</comment>
<comment type="cofactor">
    <cofactor evidence="6 8">
        <name>Mg(2+)</name>
        <dbReference type="ChEBI" id="CHEBI:18420"/>
    </cofactor>
</comment>
<feature type="transmembrane region" description="Helical" evidence="6">
    <location>
        <begin position="126"/>
        <end position="147"/>
    </location>
</feature>
<feature type="transmembrane region" description="Helical" evidence="6">
    <location>
        <begin position="95"/>
        <end position="114"/>
    </location>
</feature>
<gene>
    <name evidence="6 9" type="primary">mraY</name>
    <name evidence="9" type="ORF">UT28_C0001G0118</name>
</gene>
<feature type="binding site" evidence="8">
    <location>
        <position position="245"/>
    </location>
    <ligand>
        <name>Mg(2+)</name>
        <dbReference type="ChEBI" id="CHEBI:18420"/>
    </ligand>
</feature>
<feature type="transmembrane region" description="Helical" evidence="6">
    <location>
        <begin position="215"/>
        <end position="234"/>
    </location>
</feature>
<comment type="catalytic activity">
    <reaction evidence="6">
        <text>UDP-N-acetyl-alpha-D-muramoyl-L-alanyl-gamma-D-glutamyl-meso-2,6-diaminopimeloyl-D-alanyl-D-alanine + di-trans,octa-cis-undecaprenyl phosphate = di-trans,octa-cis-undecaprenyl diphospho-N-acetyl-alpha-D-muramoyl-L-alanyl-D-glutamyl-meso-2,6-diaminopimeloyl-D-alanyl-D-alanine + UMP</text>
        <dbReference type="Rhea" id="RHEA:28386"/>
        <dbReference type="ChEBI" id="CHEBI:57865"/>
        <dbReference type="ChEBI" id="CHEBI:60392"/>
        <dbReference type="ChEBI" id="CHEBI:61386"/>
        <dbReference type="ChEBI" id="CHEBI:61387"/>
        <dbReference type="EC" id="2.7.8.13"/>
    </reaction>
</comment>
<dbReference type="Proteomes" id="UP000035648">
    <property type="component" value="Chromosome"/>
</dbReference>
<keyword evidence="6" id="KW-1003">Cell membrane</keyword>
<organism evidence="9 10">
    <name type="scientific">Berkelbacteria bacterium GW2011_GWE1_39_12</name>
    <dbReference type="NCBI Taxonomy" id="1618337"/>
    <lineage>
        <taxon>Bacteria</taxon>
        <taxon>Candidatus Berkelbacteria</taxon>
    </lineage>
</organism>
<dbReference type="Pfam" id="PF00953">
    <property type="entry name" value="Glycos_transf_4"/>
    <property type="match status" value="1"/>
</dbReference>
<dbReference type="AlphaFoldDB" id="A0A0G4B3D6"/>
<name>A0A0G4B3D6_9BACT</name>
<dbReference type="PATRIC" id="fig|1618337.4.peg.116"/>
<dbReference type="GO" id="GO:0005886">
    <property type="term" value="C:plasma membrane"/>
    <property type="evidence" value="ECO:0007669"/>
    <property type="project" value="UniProtKB-SubCell"/>
</dbReference>
<keyword evidence="6 8" id="KW-0479">Metal-binding</keyword>
<comment type="similarity">
    <text evidence="6">Belongs to the glycosyltransferase 4 family. MraY subfamily.</text>
</comment>
<dbReference type="GO" id="GO:0071555">
    <property type="term" value="P:cell wall organization"/>
    <property type="evidence" value="ECO:0007669"/>
    <property type="project" value="UniProtKB-KW"/>
</dbReference>
<keyword evidence="3 6" id="KW-0812">Transmembrane</keyword>
<dbReference type="GO" id="GO:0008963">
    <property type="term" value="F:phospho-N-acetylmuramoyl-pentapeptide-transferase activity"/>
    <property type="evidence" value="ECO:0007669"/>
    <property type="project" value="UniProtKB-UniRule"/>
</dbReference>
<evidence type="ECO:0000256" key="4">
    <source>
        <dbReference type="ARBA" id="ARBA00022989"/>
    </source>
</evidence>
<dbReference type="GO" id="GO:0046872">
    <property type="term" value="F:metal ion binding"/>
    <property type="evidence" value="ECO:0007669"/>
    <property type="project" value="UniProtKB-KW"/>
</dbReference>
<dbReference type="PANTHER" id="PTHR22926:SF5">
    <property type="entry name" value="PHOSPHO-N-ACETYLMURAMOYL-PENTAPEPTIDE-TRANSFERASE HOMOLOG"/>
    <property type="match status" value="1"/>
</dbReference>
<proteinExistence type="inferred from homology"/>
<keyword evidence="6" id="KW-0133">Cell shape</keyword>
<sequence length="341" mass="37602">MEQIQLYIPDIAKVFWLTAISFVIALIWTPLFTDFLYKNKLGKRIRDTALDEKKAPIFYKLHKGKENTPTMGGLLVWVTTAVITLLFNLTRAGTWLPLFALVASGIIGAIDDLANIKGIGPNRGGLAFKYKFFLYLIIAVAGAWWFYFKLGWDIFHVPGLGDVFLGLWYIPLFIFVILFMAFSVNETDGLDGLAGGTLAISYGAYGFIALAEGKIALAAFCGTIMGALLAFLWFNVHPARFFMGDTGSMALGATLGIIAFLTNQVAVLPIIGFVFVLEAASVGIQLFSKKFFKRKVFLSSPIHHHFEALGWPESKVTMRFWIISAAMAVIGMMIALIGRGL</sequence>
<keyword evidence="6" id="KW-0961">Cell wall biogenesis/degradation</keyword>
<evidence type="ECO:0000256" key="5">
    <source>
        <dbReference type="ARBA" id="ARBA00023136"/>
    </source>
</evidence>
<evidence type="ECO:0000256" key="3">
    <source>
        <dbReference type="ARBA" id="ARBA00022692"/>
    </source>
</evidence>
<dbReference type="GO" id="GO:0051301">
    <property type="term" value="P:cell division"/>
    <property type="evidence" value="ECO:0007669"/>
    <property type="project" value="UniProtKB-KW"/>
</dbReference>
<feature type="transmembrane region" description="Helical" evidence="6">
    <location>
        <begin position="192"/>
        <end position="209"/>
    </location>
</feature>
<keyword evidence="6 8" id="KW-0460">Magnesium</keyword>
<evidence type="ECO:0000256" key="7">
    <source>
        <dbReference type="NCBIfam" id="TIGR00445"/>
    </source>
</evidence>
<dbReference type="EC" id="2.7.8.13" evidence="6 7"/>
<evidence type="ECO:0000313" key="9">
    <source>
        <dbReference type="EMBL" id="AKM81933.1"/>
    </source>
</evidence>
<comment type="pathway">
    <text evidence="6">Cell wall biogenesis; peptidoglycan biosynthesis.</text>
</comment>
<dbReference type="InterPro" id="IPR000715">
    <property type="entry name" value="Glycosyl_transferase_4"/>
</dbReference>
<dbReference type="CDD" id="cd06852">
    <property type="entry name" value="GT_MraY"/>
    <property type="match status" value="1"/>
</dbReference>
<dbReference type="PANTHER" id="PTHR22926">
    <property type="entry name" value="PHOSPHO-N-ACETYLMURAMOYL-PENTAPEPTIDE-TRANSFERASE"/>
    <property type="match status" value="1"/>
</dbReference>
<keyword evidence="2 6" id="KW-0808">Transferase</keyword>
<keyword evidence="4 6" id="KW-1133">Transmembrane helix</keyword>
<dbReference type="EMBL" id="CP011213">
    <property type="protein sequence ID" value="AKM81933.1"/>
    <property type="molecule type" value="Genomic_DNA"/>
</dbReference>
<feature type="transmembrane region" description="Helical" evidence="6">
    <location>
        <begin position="70"/>
        <end position="89"/>
    </location>
</feature>
<protein>
    <recommendedName>
        <fullName evidence="6 7">Phospho-N-acetylmuramoyl-pentapeptide-transferase</fullName>
        <ecNumber evidence="6 7">2.7.8.13</ecNumber>
    </recommendedName>
    <alternativeName>
        <fullName evidence="6">UDP-MurNAc-pentapeptide phosphotransferase</fullName>
    </alternativeName>
</protein>
<dbReference type="NCBIfam" id="TIGR00445">
    <property type="entry name" value="mraY"/>
    <property type="match status" value="1"/>
</dbReference>
<reference evidence="9 10" key="1">
    <citation type="journal article" date="2015" name="Nature">
        <title>rRNA introns, odd ribosomes, and small enigmatic genomes across a large radiation of phyla.</title>
        <authorList>
            <person name="Brown C.T."/>
            <person name="Hug L.A."/>
            <person name="Thomas B.C."/>
            <person name="Sharon I."/>
            <person name="Castelle C.J."/>
            <person name="Singh A."/>
            <person name="Wilkins M.J."/>
            <person name="Williams K.H."/>
            <person name="Banfield J.F."/>
        </authorList>
    </citation>
    <scope>NUCLEOTIDE SEQUENCE [LARGE SCALE GENOMIC DNA]</scope>
</reference>
<keyword evidence="6" id="KW-0573">Peptidoglycan synthesis</keyword>
<dbReference type="GO" id="GO:0051992">
    <property type="term" value="F:UDP-N-acetylmuramoyl-L-alanyl-D-glutamyl-meso-2,6-diaminopimelyl-D-alanyl-D-alanine:undecaprenyl-phosphate transferase activity"/>
    <property type="evidence" value="ECO:0007669"/>
    <property type="project" value="RHEA"/>
</dbReference>
<dbReference type="KEGG" id="bbgw:UT28_C0001G0118"/>
<feature type="transmembrane region" description="Helical" evidence="6">
    <location>
        <begin position="267"/>
        <end position="287"/>
    </location>
</feature>
<evidence type="ECO:0000256" key="8">
    <source>
        <dbReference type="PIRSR" id="PIRSR600715-1"/>
    </source>
</evidence>
<dbReference type="HAMAP" id="MF_00038">
    <property type="entry name" value="MraY"/>
    <property type="match status" value="1"/>
</dbReference>
<dbReference type="GO" id="GO:0009252">
    <property type="term" value="P:peptidoglycan biosynthetic process"/>
    <property type="evidence" value="ECO:0007669"/>
    <property type="project" value="UniProtKB-UniRule"/>
</dbReference>
<keyword evidence="6" id="KW-0132">Cell division</keyword>
<feature type="binding site" evidence="8">
    <location>
        <position position="185"/>
    </location>
    <ligand>
        <name>Mg(2+)</name>
        <dbReference type="ChEBI" id="CHEBI:18420"/>
    </ligand>
</feature>
<accession>A0A0G4B3D6</accession>
<evidence type="ECO:0000313" key="10">
    <source>
        <dbReference type="Proteomes" id="UP000035648"/>
    </source>
</evidence>
<dbReference type="STRING" id="1618337.UT28_C0001G0118"/>
<evidence type="ECO:0000256" key="1">
    <source>
        <dbReference type="ARBA" id="ARBA00004141"/>
    </source>
</evidence>
<feature type="transmembrane region" description="Helical" evidence="6">
    <location>
        <begin position="167"/>
        <end position="185"/>
    </location>
</feature>
<keyword evidence="6" id="KW-0131">Cell cycle</keyword>
<dbReference type="UniPathway" id="UPA00219"/>